<evidence type="ECO:0000313" key="2">
    <source>
        <dbReference type="Proteomes" id="UP000499080"/>
    </source>
</evidence>
<evidence type="ECO:0000313" key="1">
    <source>
        <dbReference type="EMBL" id="GBO28267.1"/>
    </source>
</evidence>
<sequence>MLSTKYNLPTYVLFPKPQTGDREEIRPHTSTLAMRRDGFVFREGDTWSTVLRCCLWSRSARARHRGHVLLSLPLSPSARRFTVSE</sequence>
<organism evidence="1 2">
    <name type="scientific">Araneus ventricosus</name>
    <name type="common">Orbweaver spider</name>
    <name type="synonym">Epeira ventricosa</name>
    <dbReference type="NCBI Taxonomy" id="182803"/>
    <lineage>
        <taxon>Eukaryota</taxon>
        <taxon>Metazoa</taxon>
        <taxon>Ecdysozoa</taxon>
        <taxon>Arthropoda</taxon>
        <taxon>Chelicerata</taxon>
        <taxon>Arachnida</taxon>
        <taxon>Araneae</taxon>
        <taxon>Araneomorphae</taxon>
        <taxon>Entelegynae</taxon>
        <taxon>Araneoidea</taxon>
        <taxon>Araneidae</taxon>
        <taxon>Araneus</taxon>
    </lineage>
</organism>
<accession>A0A4Y2VWV9</accession>
<gene>
    <name evidence="1" type="ORF">AVEN_242726_1</name>
</gene>
<keyword evidence="2" id="KW-1185">Reference proteome</keyword>
<proteinExistence type="predicted"/>
<dbReference type="AlphaFoldDB" id="A0A4Y2VWV9"/>
<name>A0A4Y2VWV9_ARAVE</name>
<comment type="caution">
    <text evidence="1">The sequence shown here is derived from an EMBL/GenBank/DDBJ whole genome shotgun (WGS) entry which is preliminary data.</text>
</comment>
<dbReference type="EMBL" id="BGPR01051302">
    <property type="protein sequence ID" value="GBO28267.1"/>
    <property type="molecule type" value="Genomic_DNA"/>
</dbReference>
<protein>
    <submittedName>
        <fullName evidence="1">Uncharacterized protein</fullName>
    </submittedName>
</protein>
<reference evidence="1 2" key="1">
    <citation type="journal article" date="2019" name="Sci. Rep.">
        <title>Orb-weaving spider Araneus ventricosus genome elucidates the spidroin gene catalogue.</title>
        <authorList>
            <person name="Kono N."/>
            <person name="Nakamura H."/>
            <person name="Ohtoshi R."/>
            <person name="Moran D.A.P."/>
            <person name="Shinohara A."/>
            <person name="Yoshida Y."/>
            <person name="Fujiwara M."/>
            <person name="Mori M."/>
            <person name="Tomita M."/>
            <person name="Arakawa K."/>
        </authorList>
    </citation>
    <scope>NUCLEOTIDE SEQUENCE [LARGE SCALE GENOMIC DNA]</scope>
</reference>
<dbReference type="Proteomes" id="UP000499080">
    <property type="component" value="Unassembled WGS sequence"/>
</dbReference>